<dbReference type="EMBL" id="LJYW01000001">
    <property type="protein sequence ID" value="KPL53028.1"/>
    <property type="molecule type" value="Genomic_DNA"/>
</dbReference>
<comment type="caution">
    <text evidence="2">The sequence shown here is derived from an EMBL/GenBank/DDBJ whole genome shotgun (WGS) entry which is preliminary data.</text>
</comment>
<name>A0A0P6VR32_9HYPH</name>
<sequence>MIVERKLTAEELAEILRVPLEAARAVAIRNEWRFERDRRGRLRISVPDQFLKAQAAAPRPQGRRAAPSEMPASPKRKAASAPVAAAEATAARPAAKARPSNHRSPPAAATAPKAETDSRPPQRRAESGAGAGAREATEAVPPPSKEAGRQDAFSLQVRVSSLESQIETLLKLALLERQRAEEAIAERNHWRDLAERLIEALPDSSSWLRRWLH</sequence>
<feature type="compositionally biased region" description="Basic and acidic residues" evidence="1">
    <location>
        <begin position="114"/>
        <end position="126"/>
    </location>
</feature>
<organism evidence="2 3">
    <name type="scientific">Prosthecodimorpha hirschii</name>
    <dbReference type="NCBI Taxonomy" id="665126"/>
    <lineage>
        <taxon>Bacteria</taxon>
        <taxon>Pseudomonadati</taxon>
        <taxon>Pseudomonadota</taxon>
        <taxon>Alphaproteobacteria</taxon>
        <taxon>Hyphomicrobiales</taxon>
        <taxon>Ancalomicrobiaceae</taxon>
        <taxon>Prosthecodimorpha</taxon>
    </lineage>
</organism>
<evidence type="ECO:0000256" key="1">
    <source>
        <dbReference type="SAM" id="MobiDB-lite"/>
    </source>
</evidence>
<evidence type="ECO:0000313" key="2">
    <source>
        <dbReference type="EMBL" id="KPL53028.1"/>
    </source>
</evidence>
<protein>
    <submittedName>
        <fullName evidence="2">Uncharacterized protein</fullName>
    </submittedName>
</protein>
<dbReference type="Proteomes" id="UP000048984">
    <property type="component" value="Unassembled WGS sequence"/>
</dbReference>
<accession>A0A0P6VR32</accession>
<reference evidence="2 3" key="1">
    <citation type="submission" date="2015-09" db="EMBL/GenBank/DDBJ databases">
        <authorList>
            <person name="Jackson K.R."/>
            <person name="Lunt B.L."/>
            <person name="Fisher J.N.B."/>
            <person name="Gardner A.V."/>
            <person name="Bailey M.E."/>
            <person name="Deus L.M."/>
            <person name="Earl A.S."/>
            <person name="Gibby P.D."/>
            <person name="Hartmann K.A."/>
            <person name="Liu J.E."/>
            <person name="Manci A.M."/>
            <person name="Nielsen D.A."/>
            <person name="Solomon M.B."/>
            <person name="Breakwell D.P."/>
            <person name="Burnett S.H."/>
            <person name="Grose J.H."/>
        </authorList>
    </citation>
    <scope>NUCLEOTIDE SEQUENCE [LARGE SCALE GENOMIC DNA]</scope>
    <source>
        <strain evidence="2 3">16</strain>
    </source>
</reference>
<evidence type="ECO:0000313" key="3">
    <source>
        <dbReference type="Proteomes" id="UP000048984"/>
    </source>
</evidence>
<keyword evidence="3" id="KW-1185">Reference proteome</keyword>
<feature type="region of interest" description="Disordered" evidence="1">
    <location>
        <begin position="50"/>
        <end position="151"/>
    </location>
</feature>
<gene>
    <name evidence="2" type="ORF">ABB55_13030</name>
</gene>
<dbReference type="AlphaFoldDB" id="A0A0P6VR32"/>
<dbReference type="RefSeq" id="WP_054359191.1">
    <property type="nucleotide sequence ID" value="NZ_LJYW01000001.1"/>
</dbReference>
<proteinExistence type="predicted"/>
<feature type="compositionally biased region" description="Low complexity" evidence="1">
    <location>
        <begin position="53"/>
        <end position="98"/>
    </location>
</feature>
<reference evidence="2 3" key="2">
    <citation type="submission" date="2015-10" db="EMBL/GenBank/DDBJ databases">
        <title>Draft Genome Sequence of Prosthecomicrobium hirschii ATCC 27832.</title>
        <authorList>
            <person name="Daniel J."/>
            <person name="Givan S.A."/>
            <person name="Brun Y.V."/>
            <person name="Brown P.J."/>
        </authorList>
    </citation>
    <scope>NUCLEOTIDE SEQUENCE [LARGE SCALE GENOMIC DNA]</scope>
    <source>
        <strain evidence="2 3">16</strain>
    </source>
</reference>